<protein>
    <submittedName>
        <fullName evidence="5">FMN-binding glutamate synthase family protein</fullName>
        <ecNumber evidence="5">1.4.-.-</ecNumber>
    </submittedName>
</protein>
<dbReference type="EC" id="1.4.-.-" evidence="5"/>
<evidence type="ECO:0000256" key="3">
    <source>
        <dbReference type="SAM" id="Phobius"/>
    </source>
</evidence>
<keyword evidence="3" id="KW-1133">Transmembrane helix</keyword>
<dbReference type="PANTHER" id="PTHR43819">
    <property type="entry name" value="ARCHAEAL-TYPE GLUTAMATE SYNTHASE [NADPH]"/>
    <property type="match status" value="1"/>
</dbReference>
<feature type="domain" description="Glutamate synthase" evidence="4">
    <location>
        <begin position="158"/>
        <end position="473"/>
    </location>
</feature>
<dbReference type="Gene3D" id="3.20.20.70">
    <property type="entry name" value="Aldolase class I"/>
    <property type="match status" value="1"/>
</dbReference>
<feature type="transmembrane region" description="Helical" evidence="3">
    <location>
        <begin position="7"/>
        <end position="24"/>
    </location>
</feature>
<accession>A0ABY9THJ5</accession>
<dbReference type="PIRSF" id="PIRSF006429">
    <property type="entry name" value="GOGAT_lg_2"/>
    <property type="match status" value="1"/>
</dbReference>
<keyword evidence="3" id="KW-0812">Transmembrane</keyword>
<keyword evidence="5" id="KW-0560">Oxidoreductase</keyword>
<dbReference type="PANTHER" id="PTHR43819:SF1">
    <property type="entry name" value="ARCHAEAL-TYPE GLUTAMATE SYNTHASE [NADPH]"/>
    <property type="match status" value="1"/>
</dbReference>
<dbReference type="InterPro" id="IPR002932">
    <property type="entry name" value="Glu_synthdom"/>
</dbReference>
<comment type="similarity">
    <text evidence="1 2">Belongs to the glutamate synthase family.</text>
</comment>
<evidence type="ECO:0000259" key="4">
    <source>
        <dbReference type="Pfam" id="PF01645"/>
    </source>
</evidence>
<evidence type="ECO:0000256" key="2">
    <source>
        <dbReference type="PIRNR" id="PIRNR006429"/>
    </source>
</evidence>
<dbReference type="GO" id="GO:0016491">
    <property type="term" value="F:oxidoreductase activity"/>
    <property type="evidence" value="ECO:0007669"/>
    <property type="project" value="UniProtKB-KW"/>
</dbReference>
<evidence type="ECO:0000313" key="5">
    <source>
        <dbReference type="EMBL" id="WNC67896.1"/>
    </source>
</evidence>
<gene>
    <name evidence="5" type="ORF">RI845_15385</name>
</gene>
<evidence type="ECO:0000313" key="6">
    <source>
        <dbReference type="Proteomes" id="UP001248581"/>
    </source>
</evidence>
<dbReference type="InterPro" id="IPR024188">
    <property type="entry name" value="GltB"/>
</dbReference>
<dbReference type="EMBL" id="CP134146">
    <property type="protein sequence ID" value="WNC67896.1"/>
    <property type="molecule type" value="Genomic_DNA"/>
</dbReference>
<dbReference type="InterPro" id="IPR013785">
    <property type="entry name" value="Aldolase_TIM"/>
</dbReference>
<reference evidence="6" key="1">
    <citation type="submission" date="2023-09" db="EMBL/GenBank/DDBJ databases">
        <authorList>
            <person name="Li S."/>
            <person name="Li X."/>
            <person name="Zhang C."/>
            <person name="Zhao Z."/>
        </authorList>
    </citation>
    <scope>NUCLEOTIDE SEQUENCE [LARGE SCALE GENOMIC DNA]</scope>
    <source>
        <strain evidence="6">SQ345</strain>
    </source>
</reference>
<sequence length="549" mass="60395">MTIMQKCYWLIASVGNILSVYFFLTSSSHIPTIFLVLTLSYTVIGYYDINYSKHTLNRLYPVVAYIRYFLESYRVEIQQYFIANDTEERPFNREQRSLVYQRAKNVRDTIAFGTQRNVLEENYLSLWHSMHPTEVVDSAKQVCFGGPECSLPYNASYLNISAMSFGSLSANAIEALNLGALKAGCFHNTGEGGASPYHLKHGGDIVWQIGSGFFGCRDKDGNFDGDSFAKMATKSQIKMIEIKLSQGAKPGHGGVLPTAKITDEIAQIRQIPKDKDCVSPAINPECTTPKALLNFVVKLRELSGGKPIGFKLCVGNPVEFLGLCKAMIETGISPDFITVDGSEGGTGAAPIEFSNRLGMACLEGVGFVHNALIGIGMRENIKIIGSGITASSFDLLSKIALGADTVNAARTMMMSIGCIQTRHCNTNACPTGIATQDPVRSKAINIAEKSERVKNFHHNTLESFFELVGSMGLDDPAKLMPQMLKRRTPYGLLMSTGSLVGPLEQGNLLSEEKLQSPWKEWWLQANSDHFFADDIYVLSPAELRIKRQG</sequence>
<name>A0ABY9THJ5_9GAMM</name>
<dbReference type="SUPFAM" id="SSF51395">
    <property type="entry name" value="FMN-linked oxidoreductases"/>
    <property type="match status" value="1"/>
</dbReference>
<dbReference type="Proteomes" id="UP001248581">
    <property type="component" value="Chromosome"/>
</dbReference>
<organism evidence="5 6">
    <name type="scientific">Thalassotalea nanhaiensis</name>
    <dbReference type="NCBI Taxonomy" id="3065648"/>
    <lineage>
        <taxon>Bacteria</taxon>
        <taxon>Pseudomonadati</taxon>
        <taxon>Pseudomonadota</taxon>
        <taxon>Gammaproteobacteria</taxon>
        <taxon>Alteromonadales</taxon>
        <taxon>Colwelliaceae</taxon>
        <taxon>Thalassotalea</taxon>
    </lineage>
</organism>
<dbReference type="CDD" id="cd02808">
    <property type="entry name" value="GltS_FMN"/>
    <property type="match status" value="1"/>
</dbReference>
<evidence type="ECO:0000256" key="1">
    <source>
        <dbReference type="ARBA" id="ARBA00009716"/>
    </source>
</evidence>
<keyword evidence="3" id="KW-0472">Membrane</keyword>
<dbReference type="RefSeq" id="WP_348387055.1">
    <property type="nucleotide sequence ID" value="NZ_CP134146.1"/>
</dbReference>
<keyword evidence="6" id="KW-1185">Reference proteome</keyword>
<dbReference type="Pfam" id="PF01645">
    <property type="entry name" value="Glu_synthase"/>
    <property type="match status" value="1"/>
</dbReference>
<proteinExistence type="inferred from homology"/>